<dbReference type="AlphaFoldDB" id="A0A8J2LPJ9"/>
<comment type="caution">
    <text evidence="1">The sequence shown here is derived from an EMBL/GenBank/DDBJ whole genome shotgun (WGS) entry which is preliminary data.</text>
</comment>
<name>A0A8J2LPJ9_9HEXA</name>
<keyword evidence="2" id="KW-1185">Reference proteome</keyword>
<evidence type="ECO:0000313" key="1">
    <source>
        <dbReference type="EMBL" id="CAG7836364.1"/>
    </source>
</evidence>
<evidence type="ECO:0000313" key="2">
    <source>
        <dbReference type="Proteomes" id="UP000708208"/>
    </source>
</evidence>
<gene>
    <name evidence="1" type="ORF">AFUS01_LOCUS45618</name>
</gene>
<sequence length="26" mass="3007">ITGRNSESPILSVDNCTLDYNFFTWN</sequence>
<dbReference type="EMBL" id="CAJVCH010570997">
    <property type="protein sequence ID" value="CAG7836364.1"/>
    <property type="molecule type" value="Genomic_DNA"/>
</dbReference>
<accession>A0A8J2LPJ9</accession>
<protein>
    <submittedName>
        <fullName evidence="1">Uncharacterized protein</fullName>
    </submittedName>
</protein>
<feature type="non-terminal residue" evidence="1">
    <location>
        <position position="1"/>
    </location>
</feature>
<reference evidence="1" key="1">
    <citation type="submission" date="2021-06" db="EMBL/GenBank/DDBJ databases">
        <authorList>
            <person name="Hodson N. C."/>
            <person name="Mongue J. A."/>
            <person name="Jaron S. K."/>
        </authorList>
    </citation>
    <scope>NUCLEOTIDE SEQUENCE</scope>
</reference>
<organism evidence="1 2">
    <name type="scientific">Allacma fusca</name>
    <dbReference type="NCBI Taxonomy" id="39272"/>
    <lineage>
        <taxon>Eukaryota</taxon>
        <taxon>Metazoa</taxon>
        <taxon>Ecdysozoa</taxon>
        <taxon>Arthropoda</taxon>
        <taxon>Hexapoda</taxon>
        <taxon>Collembola</taxon>
        <taxon>Symphypleona</taxon>
        <taxon>Sminthuridae</taxon>
        <taxon>Allacma</taxon>
    </lineage>
</organism>
<dbReference type="Proteomes" id="UP000708208">
    <property type="component" value="Unassembled WGS sequence"/>
</dbReference>
<proteinExistence type="predicted"/>